<comment type="caution">
    <text evidence="8">The sequence shown here is derived from an EMBL/GenBank/DDBJ whole genome shotgun (WGS) entry which is preliminary data.</text>
</comment>
<dbReference type="InterPro" id="IPR020846">
    <property type="entry name" value="MFS_dom"/>
</dbReference>
<keyword evidence="2" id="KW-0813">Transport</keyword>
<feature type="transmembrane region" description="Helical" evidence="6">
    <location>
        <begin position="295"/>
        <end position="315"/>
    </location>
</feature>
<feature type="transmembrane region" description="Helical" evidence="6">
    <location>
        <begin position="182"/>
        <end position="203"/>
    </location>
</feature>
<feature type="transmembrane region" description="Helical" evidence="6">
    <location>
        <begin position="92"/>
        <end position="112"/>
    </location>
</feature>
<dbReference type="Gene3D" id="1.20.1720.10">
    <property type="entry name" value="Multidrug resistance protein D"/>
    <property type="match status" value="1"/>
</dbReference>
<feature type="transmembrane region" description="Helical" evidence="6">
    <location>
        <begin position="28"/>
        <end position="49"/>
    </location>
</feature>
<feature type="domain" description="Major facilitator superfamily (MFS) profile" evidence="7">
    <location>
        <begin position="27"/>
        <end position="406"/>
    </location>
</feature>
<dbReference type="InterPro" id="IPR036259">
    <property type="entry name" value="MFS_trans_sf"/>
</dbReference>
<accession>A0A094SEI9</accession>
<feature type="transmembrane region" description="Helical" evidence="6">
    <location>
        <begin position="321"/>
        <end position="342"/>
    </location>
</feature>
<feature type="transmembrane region" description="Helical" evidence="6">
    <location>
        <begin position="61"/>
        <end position="80"/>
    </location>
</feature>
<evidence type="ECO:0000256" key="3">
    <source>
        <dbReference type="ARBA" id="ARBA00022692"/>
    </source>
</evidence>
<feature type="transmembrane region" description="Helical" evidence="6">
    <location>
        <begin position="381"/>
        <end position="400"/>
    </location>
</feature>
<evidence type="ECO:0000256" key="4">
    <source>
        <dbReference type="ARBA" id="ARBA00022989"/>
    </source>
</evidence>
<dbReference type="Pfam" id="PF07690">
    <property type="entry name" value="MFS_1"/>
    <property type="match status" value="1"/>
</dbReference>
<proteinExistence type="predicted"/>
<dbReference type="SUPFAM" id="SSF103473">
    <property type="entry name" value="MFS general substrate transporter"/>
    <property type="match status" value="1"/>
</dbReference>
<dbReference type="EMBL" id="JNSK01000061">
    <property type="protein sequence ID" value="KGA16623.1"/>
    <property type="molecule type" value="Genomic_DNA"/>
</dbReference>
<evidence type="ECO:0000259" key="7">
    <source>
        <dbReference type="PROSITE" id="PS50850"/>
    </source>
</evidence>
<dbReference type="InterPro" id="IPR001958">
    <property type="entry name" value="Tet-R_TetA/multi-R_MdtG-like"/>
</dbReference>
<reference evidence="8" key="1">
    <citation type="submission" date="2014-05" db="EMBL/GenBank/DDBJ databases">
        <title>Key roles for freshwater Actinobacteria revealed by deep metagenomic sequencing.</title>
        <authorList>
            <person name="Ghai R."/>
            <person name="Mizuno C.M."/>
            <person name="Picazo A."/>
            <person name="Camacho A."/>
            <person name="Rodriguez-Valera F."/>
        </authorList>
    </citation>
    <scope>NUCLEOTIDE SEQUENCE</scope>
</reference>
<feature type="transmembrane region" description="Helical" evidence="6">
    <location>
        <begin position="354"/>
        <end position="375"/>
    </location>
</feature>
<feature type="transmembrane region" description="Helical" evidence="6">
    <location>
        <begin position="118"/>
        <end position="142"/>
    </location>
</feature>
<evidence type="ECO:0000313" key="8">
    <source>
        <dbReference type="EMBL" id="KGA16623.1"/>
    </source>
</evidence>
<keyword evidence="5 6" id="KW-0472">Membrane</keyword>
<evidence type="ECO:0000256" key="1">
    <source>
        <dbReference type="ARBA" id="ARBA00004141"/>
    </source>
</evidence>
<feature type="transmembrane region" description="Helical" evidence="6">
    <location>
        <begin position="154"/>
        <end position="176"/>
    </location>
</feature>
<dbReference type="PANTHER" id="PTHR23506:SF23">
    <property type="entry name" value="GH10249P"/>
    <property type="match status" value="1"/>
</dbReference>
<dbReference type="InterPro" id="IPR011701">
    <property type="entry name" value="MFS"/>
</dbReference>
<feature type="transmembrane region" description="Helical" evidence="6">
    <location>
        <begin position="224"/>
        <end position="244"/>
    </location>
</feature>
<dbReference type="PRINTS" id="PR01035">
    <property type="entry name" value="TCRTETA"/>
</dbReference>
<dbReference type="Gene3D" id="1.20.1250.20">
    <property type="entry name" value="MFS general substrate transporter like domains"/>
    <property type="match status" value="1"/>
</dbReference>
<sequence>MTLIFGGQLLNKSKNSFTNPFAEFPREVGVMVFASFFVAVGFGIIAPIIPLFAKSFGVNNAQVGAILSAFALARFASGLISGKLVDKFGERLVYTVGIAFVAVSSFAAALAQTYEQLLIFRSAGGLGSSMFSVAAGSIVLRAVRDDQRARAQSLYNGSFLIGMMAGPVIGGFLSAISLRAPLFVYAALLVVASAAGGFLLRNSALTARPTEKSSEVKTSIREALAMKPYVIALVISFITAWVLFGMSRSVLPLFMVEDMKSTASFIGIGFTISAVVQGIYLLRAGRLSDERGRKFASISGLIYLCISVALLALTFNPWMFLLSMFIGAFGSAFLSTTPSAIVGDVLKGKGGQVIALYQMSGDAGAMVAPIVLGFVADHYGFRATFALTALLIALVIVVATKLPETRASHLGQSSK</sequence>
<dbReference type="PANTHER" id="PTHR23506">
    <property type="entry name" value="GH10249P"/>
    <property type="match status" value="1"/>
</dbReference>
<feature type="transmembrane region" description="Helical" evidence="6">
    <location>
        <begin position="264"/>
        <end position="283"/>
    </location>
</feature>
<dbReference type="InterPro" id="IPR050930">
    <property type="entry name" value="MFS_Vesicular_Transporter"/>
</dbReference>
<evidence type="ECO:0000256" key="6">
    <source>
        <dbReference type="SAM" id="Phobius"/>
    </source>
</evidence>
<organism evidence="8">
    <name type="scientific">freshwater metagenome</name>
    <dbReference type="NCBI Taxonomy" id="449393"/>
    <lineage>
        <taxon>unclassified sequences</taxon>
        <taxon>metagenomes</taxon>
        <taxon>ecological metagenomes</taxon>
    </lineage>
</organism>
<keyword evidence="4 6" id="KW-1133">Transmembrane helix</keyword>
<comment type="subcellular location">
    <subcellularLocation>
        <location evidence="1">Membrane</location>
        <topology evidence="1">Multi-pass membrane protein</topology>
    </subcellularLocation>
</comment>
<dbReference type="CDD" id="cd17325">
    <property type="entry name" value="MFS_MdtG_SLC18_like"/>
    <property type="match status" value="1"/>
</dbReference>
<dbReference type="PROSITE" id="PS50850">
    <property type="entry name" value="MFS"/>
    <property type="match status" value="1"/>
</dbReference>
<gene>
    <name evidence="8" type="ORF">GM50_14010</name>
</gene>
<keyword evidence="3 6" id="KW-0812">Transmembrane</keyword>
<evidence type="ECO:0000256" key="5">
    <source>
        <dbReference type="ARBA" id="ARBA00023136"/>
    </source>
</evidence>
<evidence type="ECO:0000256" key="2">
    <source>
        <dbReference type="ARBA" id="ARBA00022448"/>
    </source>
</evidence>
<dbReference type="GO" id="GO:0016020">
    <property type="term" value="C:membrane"/>
    <property type="evidence" value="ECO:0007669"/>
    <property type="project" value="UniProtKB-SubCell"/>
</dbReference>
<name>A0A094SEI9_9ZZZZ</name>
<dbReference type="AlphaFoldDB" id="A0A094SEI9"/>
<dbReference type="GO" id="GO:0022857">
    <property type="term" value="F:transmembrane transporter activity"/>
    <property type="evidence" value="ECO:0007669"/>
    <property type="project" value="InterPro"/>
</dbReference>
<protein>
    <recommendedName>
        <fullName evidence="7">Major facilitator superfamily (MFS) profile domain-containing protein</fullName>
    </recommendedName>
</protein>